<dbReference type="GO" id="GO:0022625">
    <property type="term" value="C:cytosolic large ribosomal subunit"/>
    <property type="evidence" value="ECO:0007669"/>
    <property type="project" value="TreeGrafter"/>
</dbReference>
<evidence type="ECO:0000256" key="1">
    <source>
        <dbReference type="ARBA" id="ARBA00009254"/>
    </source>
</evidence>
<dbReference type="GO" id="GO:0003735">
    <property type="term" value="F:structural constituent of ribosome"/>
    <property type="evidence" value="ECO:0007669"/>
    <property type="project" value="InterPro"/>
</dbReference>
<dbReference type="HAMAP" id="MF_00374">
    <property type="entry name" value="Ribosomal_uL29"/>
    <property type="match status" value="1"/>
</dbReference>
<evidence type="ECO:0000256" key="3">
    <source>
        <dbReference type="ARBA" id="ARBA00023274"/>
    </source>
</evidence>
<name>A0A7V3PSN2_UNCW3</name>
<dbReference type="PANTHER" id="PTHR10916:SF0">
    <property type="entry name" value="LARGE RIBOSOMAL SUBUNIT PROTEIN UL29C"/>
    <property type="match status" value="1"/>
</dbReference>
<evidence type="ECO:0000313" key="7">
    <source>
        <dbReference type="EMBL" id="HGD12673.1"/>
    </source>
</evidence>
<comment type="similarity">
    <text evidence="1 5">Belongs to the universal ribosomal protein uL29 family.</text>
</comment>
<dbReference type="SUPFAM" id="SSF46561">
    <property type="entry name" value="Ribosomal protein L29 (L29p)"/>
    <property type="match status" value="1"/>
</dbReference>
<gene>
    <name evidence="5" type="primary">rpmC</name>
    <name evidence="7" type="ORF">ENX16_01110</name>
</gene>
<proteinExistence type="inferred from homology"/>
<feature type="coiled-coil region" evidence="6">
    <location>
        <begin position="11"/>
        <end position="63"/>
    </location>
</feature>
<dbReference type="Pfam" id="PF00831">
    <property type="entry name" value="Ribosomal_L29"/>
    <property type="match status" value="1"/>
</dbReference>
<keyword evidence="2 5" id="KW-0689">Ribosomal protein</keyword>
<dbReference type="CDD" id="cd00427">
    <property type="entry name" value="Ribosomal_L29_HIP"/>
    <property type="match status" value="1"/>
</dbReference>
<evidence type="ECO:0000256" key="2">
    <source>
        <dbReference type="ARBA" id="ARBA00022980"/>
    </source>
</evidence>
<evidence type="ECO:0000256" key="5">
    <source>
        <dbReference type="HAMAP-Rule" id="MF_00374"/>
    </source>
</evidence>
<evidence type="ECO:0000256" key="6">
    <source>
        <dbReference type="SAM" id="Coils"/>
    </source>
</evidence>
<keyword evidence="6" id="KW-0175">Coiled coil</keyword>
<dbReference type="NCBIfam" id="TIGR00012">
    <property type="entry name" value="L29"/>
    <property type="match status" value="1"/>
</dbReference>
<sequence>MKASELRELGREGIKRRLAELQDELLKLRLRRATEELPNPIRLRVLRRDIARCLTVLKELEHKETGGENA</sequence>
<protein>
    <recommendedName>
        <fullName evidence="4 5">Large ribosomal subunit protein uL29</fullName>
    </recommendedName>
</protein>
<dbReference type="InterPro" id="IPR036049">
    <property type="entry name" value="Ribosomal_uL29_sf"/>
</dbReference>
<dbReference type="EMBL" id="DTMZ01000014">
    <property type="protein sequence ID" value="HGD12673.1"/>
    <property type="molecule type" value="Genomic_DNA"/>
</dbReference>
<dbReference type="PANTHER" id="PTHR10916">
    <property type="entry name" value="60S RIBOSOMAL PROTEIN L35/50S RIBOSOMAL PROTEIN L29"/>
    <property type="match status" value="1"/>
</dbReference>
<reference evidence="7" key="1">
    <citation type="journal article" date="2020" name="mSystems">
        <title>Genome- and Community-Level Interaction Insights into Carbon Utilization and Element Cycling Functions of Hydrothermarchaeota in Hydrothermal Sediment.</title>
        <authorList>
            <person name="Zhou Z."/>
            <person name="Liu Y."/>
            <person name="Xu W."/>
            <person name="Pan J."/>
            <person name="Luo Z.H."/>
            <person name="Li M."/>
        </authorList>
    </citation>
    <scope>NUCLEOTIDE SEQUENCE [LARGE SCALE GENOMIC DNA]</scope>
    <source>
        <strain evidence="7">SpSt-914</strain>
    </source>
</reference>
<comment type="caution">
    <text evidence="7">The sequence shown here is derived from an EMBL/GenBank/DDBJ whole genome shotgun (WGS) entry which is preliminary data.</text>
</comment>
<organism evidence="7">
    <name type="scientific">candidate division WOR-3 bacterium</name>
    <dbReference type="NCBI Taxonomy" id="2052148"/>
    <lineage>
        <taxon>Bacteria</taxon>
        <taxon>Bacteria division WOR-3</taxon>
    </lineage>
</organism>
<dbReference type="InterPro" id="IPR001854">
    <property type="entry name" value="Ribosomal_uL29"/>
</dbReference>
<evidence type="ECO:0000256" key="4">
    <source>
        <dbReference type="ARBA" id="ARBA00035204"/>
    </source>
</evidence>
<accession>A0A7V3PSN2</accession>
<dbReference type="InterPro" id="IPR050063">
    <property type="entry name" value="Ribosomal_protein_uL29"/>
</dbReference>
<dbReference type="GO" id="GO:0006412">
    <property type="term" value="P:translation"/>
    <property type="evidence" value="ECO:0007669"/>
    <property type="project" value="UniProtKB-UniRule"/>
</dbReference>
<keyword evidence="3 5" id="KW-0687">Ribonucleoprotein</keyword>
<dbReference type="Gene3D" id="1.10.287.310">
    <property type="match status" value="1"/>
</dbReference>
<dbReference type="AlphaFoldDB" id="A0A7V3PSN2"/>